<keyword evidence="2" id="KW-1185">Reference proteome</keyword>
<dbReference type="Proteomes" id="UP001479606">
    <property type="component" value="Unassembled WGS sequence"/>
</dbReference>
<evidence type="ECO:0000313" key="2">
    <source>
        <dbReference type="Proteomes" id="UP001479606"/>
    </source>
</evidence>
<evidence type="ECO:0000313" key="1">
    <source>
        <dbReference type="EMBL" id="MEL5994191.1"/>
    </source>
</evidence>
<reference evidence="1 2" key="1">
    <citation type="journal article" date="2018" name="Arch. Microbiol.">
        <title>Hymenobacter segetis sp. nov., isolated from soil.</title>
        <authorList>
            <person name="Ten L.N."/>
            <person name="Lim S.J."/>
            <person name="Kim B.O."/>
            <person name="Kang I.K."/>
            <person name="Jung H.Y."/>
        </authorList>
    </citation>
    <scope>NUCLEOTIDE SEQUENCE [LARGE SCALE GENOMIC DNA]</scope>
    <source>
        <strain evidence="1 2">S7-3-11</strain>
    </source>
</reference>
<comment type="caution">
    <text evidence="1">The sequence shown here is derived from an EMBL/GenBank/DDBJ whole genome shotgun (WGS) entry which is preliminary data.</text>
</comment>
<organism evidence="1 2">
    <name type="scientific">Hymenobacter segetis</name>
    <dbReference type="NCBI Taxonomy" id="2025509"/>
    <lineage>
        <taxon>Bacteria</taxon>
        <taxon>Pseudomonadati</taxon>
        <taxon>Bacteroidota</taxon>
        <taxon>Cytophagia</taxon>
        <taxon>Cytophagales</taxon>
        <taxon>Hymenobacteraceae</taxon>
        <taxon>Hymenobacter</taxon>
    </lineage>
</organism>
<accession>A0ABU9LVR6</accession>
<proteinExistence type="predicted"/>
<dbReference type="EMBL" id="JBCEVZ010000014">
    <property type="protein sequence ID" value="MEL5994191.1"/>
    <property type="molecule type" value="Genomic_DNA"/>
</dbReference>
<gene>
    <name evidence="1" type="ORF">AAFH49_08225</name>
</gene>
<protein>
    <submittedName>
        <fullName evidence="1">Uncharacterized protein</fullName>
    </submittedName>
</protein>
<sequence>MQTTANIPTLFNQALAEYVSNISTQYPEAEFYKEKKRDSGRGEGPTLMLTVCEHDEILEEETFFYANQSELDEDLNNLIFYLDFD</sequence>
<name>A0ABU9LVR6_9BACT</name>
<dbReference type="RefSeq" id="WP_342297227.1">
    <property type="nucleotide sequence ID" value="NZ_JBCEVZ010000014.1"/>
</dbReference>